<feature type="binding site" evidence="6">
    <location>
        <begin position="60"/>
        <end position="61"/>
    </location>
    <ligand>
        <name>FAD</name>
        <dbReference type="ChEBI" id="CHEBI:57692"/>
    </ligand>
</feature>
<dbReference type="PANTHER" id="PTHR11530">
    <property type="entry name" value="D-AMINO ACID OXIDASE"/>
    <property type="match status" value="1"/>
</dbReference>
<feature type="binding site" evidence="6">
    <location>
        <position position="205"/>
    </location>
    <ligand>
        <name>FAD</name>
        <dbReference type="ChEBI" id="CHEBI:57692"/>
    </ligand>
</feature>
<evidence type="ECO:0000256" key="2">
    <source>
        <dbReference type="ARBA" id="ARBA00006730"/>
    </source>
</evidence>
<evidence type="ECO:0000259" key="7">
    <source>
        <dbReference type="Pfam" id="PF01266"/>
    </source>
</evidence>
<keyword evidence="10" id="KW-1185">Reference proteome</keyword>
<dbReference type="InParanoid" id="A0A1D8PLT7"/>
<dbReference type="SMR" id="A0A1D8PLT7"/>
<dbReference type="AlphaFoldDB" id="A0A1D8PLT7"/>
<dbReference type="GeneID" id="3646797"/>
<reference evidence="9 10" key="1">
    <citation type="journal article" date="2004" name="Proc. Natl. Acad. Sci. U.S.A.">
        <title>The diploid genome sequence of Candida albicans.</title>
        <authorList>
            <person name="Jones T."/>
            <person name="Federspiel N.A."/>
            <person name="Chibana H."/>
            <person name="Dungan J."/>
            <person name="Kalman S."/>
            <person name="Magee B.B."/>
            <person name="Newport G."/>
            <person name="Thorstenson Y.R."/>
            <person name="Agabian N."/>
            <person name="Magee P.T."/>
            <person name="Davis R.W."/>
            <person name="Scherer S."/>
        </authorList>
    </citation>
    <scope>NUCLEOTIDE SEQUENCE [LARGE SCALE GENOMIC DNA]</scope>
    <source>
        <strain evidence="10">SC5314 / ATCC MYA-2876</strain>
    </source>
</reference>
<feature type="domain" description="FAD dependent oxidoreductase" evidence="7">
    <location>
        <begin position="7"/>
        <end position="368"/>
    </location>
</feature>
<dbReference type="STRING" id="237561.A0A1D8PLT7"/>
<proteinExistence type="inferred from homology"/>
<protein>
    <submittedName>
        <fullName evidence="9">Dao2p</fullName>
    </submittedName>
</protein>
<evidence type="ECO:0000256" key="6">
    <source>
        <dbReference type="PIRSR" id="PIRSR000189-1"/>
    </source>
</evidence>
<gene>
    <name evidence="8 9" type="primary">DAO2</name>
    <name evidence="9" type="ordered locus">CAALFM_C403380CA</name>
    <name evidence="8" type="ordered locus">orf19.10873</name>
</gene>
<dbReference type="GO" id="GO:0003884">
    <property type="term" value="F:D-amino-acid oxidase activity"/>
    <property type="evidence" value="ECO:0000318"/>
    <property type="project" value="GO_Central"/>
</dbReference>
<reference evidence="9 10" key="3">
    <citation type="journal article" date="2013" name="Genome Biol.">
        <title>Assembly of a phased diploid Candida albicans genome facilitates allele-specific measurements and provides a simple model for repeat and indel structure.</title>
        <authorList>
            <person name="Muzzey D."/>
            <person name="Schwartz K."/>
            <person name="Weissman J.S."/>
            <person name="Sherlock G."/>
        </authorList>
    </citation>
    <scope>NUCLEOTIDE SEQUENCE [LARGE SCALE GENOMIC DNA]</scope>
    <source>
        <strain evidence="10">SC5314 / ATCC MYA-2876</strain>
    </source>
</reference>
<dbReference type="Proteomes" id="UP000000559">
    <property type="component" value="Chromosome 4"/>
</dbReference>
<dbReference type="InterPro" id="IPR023209">
    <property type="entry name" value="DAO"/>
</dbReference>
<dbReference type="GO" id="GO:0019478">
    <property type="term" value="P:D-amino acid catabolic process"/>
    <property type="evidence" value="ECO:0000318"/>
    <property type="project" value="GO_Central"/>
</dbReference>
<sequence>MIEKPHIVIAGAGILGLTTAWVIAENLSASNTPYEITIVAEYGPHSPTMNANLTNSAKYTSPWAGAHFRPFPSKNEQELKEIKLTRLTLQKFKQLSQTSPESSIKFVKGIEYLENPDEHYSKFAYGWSEEIDNFKHKTDKPGFLGVEYDTWVVNSPIYLQFLYRKLSIEYSNINFLKIRLDSLKQINDLFPKTKSRTAPIIINCTGNGLQYNGGFDPECYPIRGQTLLIKPPPSPQKNGTNQKCQYLDKTITYQLKDGSWSFVIPRPLNGGVILGGMKQIGDSFLGINESDTEQLIEMGKKYFPDLMTQDVNVNNGKPFFEILRVNVGLRPARKTGLRLDVEQYDNKQYVINNYGAGGMGYELSYGAAIKVYEKLMEILGRRHHL</sequence>
<evidence type="ECO:0000256" key="1">
    <source>
        <dbReference type="ARBA" id="ARBA00001974"/>
    </source>
</evidence>
<dbReference type="KEGG" id="cal:CAALFM_C403380CA"/>
<dbReference type="OrthoDB" id="2015447at2759"/>
<dbReference type="Gene3D" id="3.30.9.10">
    <property type="entry name" value="D-Amino Acid Oxidase, subunit A, domain 2"/>
    <property type="match status" value="1"/>
</dbReference>
<keyword evidence="3" id="KW-0285">Flavoprotein</keyword>
<dbReference type="RefSeq" id="XP_711585.2">
    <property type="nucleotide sequence ID" value="XM_706493.2"/>
</dbReference>
<evidence type="ECO:0000313" key="10">
    <source>
        <dbReference type="Proteomes" id="UP000000559"/>
    </source>
</evidence>
<evidence type="ECO:0000256" key="3">
    <source>
        <dbReference type="ARBA" id="ARBA00022630"/>
    </source>
</evidence>
<dbReference type="PIRSF" id="PIRSF000189">
    <property type="entry name" value="D-aa_oxidase"/>
    <property type="match status" value="1"/>
</dbReference>
<evidence type="ECO:0000313" key="8">
    <source>
        <dbReference type="CGD" id="CAL0000176728"/>
    </source>
</evidence>
<dbReference type="PANTHER" id="PTHR11530:SF26">
    <property type="entry name" value="FAD DEPENDENT OXIDOREDUCTASE SUPERFAMILY (AFU_ORTHOLOGUE AFUA_5G13940)"/>
    <property type="match status" value="1"/>
</dbReference>
<organism evidence="9 10">
    <name type="scientific">Candida albicans (strain SC5314 / ATCC MYA-2876)</name>
    <name type="common">Yeast</name>
    <dbReference type="NCBI Taxonomy" id="237561"/>
    <lineage>
        <taxon>Eukaryota</taxon>
        <taxon>Fungi</taxon>
        <taxon>Dikarya</taxon>
        <taxon>Ascomycota</taxon>
        <taxon>Saccharomycotina</taxon>
        <taxon>Pichiomycetes</taxon>
        <taxon>Debaryomycetaceae</taxon>
        <taxon>Candida/Lodderomyces clade</taxon>
        <taxon>Candida</taxon>
    </lineage>
</organism>
<name>A0A1D8PLT7_CANAL</name>
<dbReference type="GO" id="GO:0071949">
    <property type="term" value="F:FAD binding"/>
    <property type="evidence" value="ECO:0007669"/>
    <property type="project" value="InterPro"/>
</dbReference>
<accession>A0A1D8PLT7</accession>
<dbReference type="Gene3D" id="3.40.50.720">
    <property type="entry name" value="NAD(P)-binding Rossmann-like Domain"/>
    <property type="match status" value="1"/>
</dbReference>
<evidence type="ECO:0000256" key="5">
    <source>
        <dbReference type="ARBA" id="ARBA00023002"/>
    </source>
</evidence>
<dbReference type="GO" id="GO:0005737">
    <property type="term" value="C:cytoplasm"/>
    <property type="evidence" value="ECO:0000318"/>
    <property type="project" value="GO_Central"/>
</dbReference>
<dbReference type="EMBL" id="CP017626">
    <property type="protein sequence ID" value="AOW29097.1"/>
    <property type="molecule type" value="Genomic_DNA"/>
</dbReference>
<dbReference type="CGD" id="CAL0000176728">
    <property type="gene designation" value="DAO2"/>
</dbReference>
<evidence type="ECO:0000256" key="4">
    <source>
        <dbReference type="ARBA" id="ARBA00022827"/>
    </source>
</evidence>
<comment type="similarity">
    <text evidence="2">Belongs to the DAMOX/DASOX family.</text>
</comment>
<dbReference type="SUPFAM" id="SSF51971">
    <property type="entry name" value="Nucleotide-binding domain"/>
    <property type="match status" value="1"/>
</dbReference>
<dbReference type="InterPro" id="IPR006076">
    <property type="entry name" value="FAD-dep_OxRdtase"/>
</dbReference>
<comment type="cofactor">
    <cofactor evidence="1 6">
        <name>FAD</name>
        <dbReference type="ChEBI" id="CHEBI:57692"/>
    </cofactor>
</comment>
<keyword evidence="4 6" id="KW-0274">FAD</keyword>
<dbReference type="VEuPathDB" id="FungiDB:C4_03380C_A"/>
<keyword evidence="5" id="KW-0560">Oxidoreductase</keyword>
<dbReference type="Pfam" id="PF01266">
    <property type="entry name" value="DAO"/>
    <property type="match status" value="1"/>
</dbReference>
<reference evidence="9 10" key="2">
    <citation type="journal article" date="2007" name="Genome Biol.">
        <title>Assembly of the Candida albicans genome into sixteen supercontigs aligned on the eight chromosomes.</title>
        <authorList>
            <person name="van het Hoog M."/>
            <person name="Rast T.J."/>
            <person name="Martchenko M."/>
            <person name="Grindle S."/>
            <person name="Dignard D."/>
            <person name="Hogues H."/>
            <person name="Cuomo C."/>
            <person name="Berriman M."/>
            <person name="Scherer S."/>
            <person name="Magee B.B."/>
            <person name="Whiteway M."/>
            <person name="Chibana H."/>
            <person name="Nantel A."/>
            <person name="Magee P.T."/>
        </authorList>
    </citation>
    <scope>GENOME REANNOTATION</scope>
    <source>
        <strain evidence="10">SC5314 / ATCC MYA-2876</strain>
    </source>
</reference>
<feature type="binding site" evidence="6">
    <location>
        <position position="358"/>
    </location>
    <ligand>
        <name>D-dopa</name>
        <dbReference type="ChEBI" id="CHEBI:149689"/>
    </ligand>
</feature>
<dbReference type="SUPFAM" id="SSF54373">
    <property type="entry name" value="FAD-linked reductases, C-terminal domain"/>
    <property type="match status" value="1"/>
</dbReference>
<evidence type="ECO:0000313" key="9">
    <source>
        <dbReference type="EMBL" id="AOW29097.1"/>
    </source>
</evidence>